<dbReference type="Proteomes" id="UP000694308">
    <property type="component" value="Unassembled WGS sequence"/>
</dbReference>
<gene>
    <name evidence="2" type="ORF">I6U48_29165</name>
</gene>
<dbReference type="PANTHER" id="PTHR12128">
    <property type="entry name" value="DIHYDRODIPICOLINATE SYNTHASE"/>
    <property type="match status" value="1"/>
</dbReference>
<feature type="non-terminal residue" evidence="2">
    <location>
        <position position="318"/>
    </location>
</feature>
<accession>A0A949TXA1</accession>
<keyword evidence="3" id="KW-1185">Reference proteome</keyword>
<dbReference type="Pfam" id="PF00701">
    <property type="entry name" value="DHDPS"/>
    <property type="match status" value="1"/>
</dbReference>
<reference evidence="2" key="1">
    <citation type="submission" date="2020-12" db="EMBL/GenBank/DDBJ databases">
        <title>Clostridium thailandense sp. nov., a novel acetogenic bacterium isolated from peat land soil in Thailand.</title>
        <authorList>
            <person name="Chaikitkaew S."/>
            <person name="Birkeland N.K."/>
        </authorList>
    </citation>
    <scope>NUCLEOTIDE SEQUENCE</scope>
    <source>
        <strain evidence="2">PL3</strain>
    </source>
</reference>
<evidence type="ECO:0000313" key="3">
    <source>
        <dbReference type="Proteomes" id="UP000694308"/>
    </source>
</evidence>
<dbReference type="CDD" id="cd00408">
    <property type="entry name" value="DHDPS-like"/>
    <property type="match status" value="1"/>
</dbReference>
<keyword evidence="1" id="KW-0456">Lyase</keyword>
<proteinExistence type="predicted"/>
<comment type="caution">
    <text evidence="2">The sequence shown here is derived from an EMBL/GenBank/DDBJ whole genome shotgun (WGS) entry which is preliminary data.</text>
</comment>
<name>A0A949TXA1_9CLOT</name>
<dbReference type="SMART" id="SM01130">
    <property type="entry name" value="DHDPS"/>
    <property type="match status" value="1"/>
</dbReference>
<dbReference type="InterPro" id="IPR002220">
    <property type="entry name" value="DapA-like"/>
</dbReference>
<protein>
    <submittedName>
        <fullName evidence="2">Dihydrodipicolinate synthase family protein</fullName>
    </submittedName>
</protein>
<dbReference type="RefSeq" id="WP_218324018.1">
    <property type="nucleotide sequence ID" value="NZ_JAEEGC010000238.1"/>
</dbReference>
<dbReference type="PIRSF" id="PIRSF001365">
    <property type="entry name" value="DHDPS"/>
    <property type="match status" value="1"/>
</dbReference>
<evidence type="ECO:0000313" key="2">
    <source>
        <dbReference type="EMBL" id="MBV7276942.1"/>
    </source>
</evidence>
<dbReference type="EMBL" id="JAEEGC010000238">
    <property type="protein sequence ID" value="MBV7276942.1"/>
    <property type="molecule type" value="Genomic_DNA"/>
</dbReference>
<dbReference type="AlphaFoldDB" id="A0A949TXA1"/>
<sequence length="318" mass="34915">MAKAAKSRAEWRGIYPAICIPFNEDSTVSEKELYPYLDWLLEYSDKGIRGLVTNGHTGEISGLENEERAFVTKLVADHVKKSGKDVKIISGVSAEGTADAIKQAQAAEAAGADGILLMPPHLWLRFGMKQEGAIQFVKDVAESINIGIFIHLYPSTTKAFYPVETLIEMCKIPNVVAIKMGTRNQPLYERDVTILREKSPETTLVTCHDENLLSTMIQGLDGALVGFSGCVPELVTALWKAVQEEDLKEAKKVNVNLQAASMGIYGTGEPTGEAHARMKEFLVQRKVFSLPLMRKPLMPLDAEEKARVTKAVELSGVP</sequence>
<dbReference type="PANTHER" id="PTHR12128:SF38">
    <property type="entry name" value="DIHYDRODIPICOLINATE SYNTHETASE FAMILY PROTEIN (AFU_ORTHOLOGUE AFUA_6G00110)"/>
    <property type="match status" value="1"/>
</dbReference>
<evidence type="ECO:0000256" key="1">
    <source>
        <dbReference type="ARBA" id="ARBA00023239"/>
    </source>
</evidence>
<dbReference type="GO" id="GO:0008840">
    <property type="term" value="F:4-hydroxy-tetrahydrodipicolinate synthase activity"/>
    <property type="evidence" value="ECO:0007669"/>
    <property type="project" value="TreeGrafter"/>
</dbReference>
<organism evidence="2 3">
    <name type="scientific">Clostridium thailandense</name>
    <dbReference type="NCBI Taxonomy" id="2794346"/>
    <lineage>
        <taxon>Bacteria</taxon>
        <taxon>Bacillati</taxon>
        <taxon>Bacillota</taxon>
        <taxon>Clostridia</taxon>
        <taxon>Eubacteriales</taxon>
        <taxon>Clostridiaceae</taxon>
        <taxon>Clostridium</taxon>
    </lineage>
</organism>